<dbReference type="SMART" id="SM00320">
    <property type="entry name" value="WD40"/>
    <property type="match status" value="7"/>
</dbReference>
<evidence type="ECO:0000256" key="5">
    <source>
        <dbReference type="ARBA" id="ARBA00022786"/>
    </source>
</evidence>
<dbReference type="FunFam" id="2.130.10.10:FF:000090">
    <property type="entry name" value="E3 ubiquitin-protein ligase RFWD2 isoform X1"/>
    <property type="match status" value="1"/>
</dbReference>
<evidence type="ECO:0000256" key="4">
    <source>
        <dbReference type="ARBA" id="ARBA00022737"/>
    </source>
</evidence>
<keyword evidence="7" id="KW-0539">Nucleus</keyword>
<dbReference type="InterPro" id="IPR020472">
    <property type="entry name" value="WD40_PAC1"/>
</dbReference>
<dbReference type="OrthoDB" id="273771at2759"/>
<dbReference type="Pfam" id="PF00400">
    <property type="entry name" value="WD40"/>
    <property type="match status" value="3"/>
</dbReference>
<dbReference type="InterPro" id="IPR036322">
    <property type="entry name" value="WD40_repeat_dom_sf"/>
</dbReference>
<dbReference type="GO" id="GO:0009585">
    <property type="term" value="P:red, far-red light phototransduction"/>
    <property type="evidence" value="ECO:0007669"/>
    <property type="project" value="UniProtKB-KW"/>
</dbReference>
<dbReference type="SUPFAM" id="SSF50978">
    <property type="entry name" value="WD40 repeat-like"/>
    <property type="match status" value="1"/>
</dbReference>
<dbReference type="Proteomes" id="UP000829196">
    <property type="component" value="Unassembled WGS sequence"/>
</dbReference>
<dbReference type="GO" id="GO:0009640">
    <property type="term" value="P:photomorphogenesis"/>
    <property type="evidence" value="ECO:0007669"/>
    <property type="project" value="InterPro"/>
</dbReference>
<keyword evidence="2 9" id="KW-0853">WD repeat</keyword>
<feature type="compositionally biased region" description="Polar residues" evidence="10">
    <location>
        <begin position="238"/>
        <end position="255"/>
    </location>
</feature>
<dbReference type="PROSITE" id="PS50294">
    <property type="entry name" value="WD_REPEATS_REGION"/>
    <property type="match status" value="1"/>
</dbReference>
<evidence type="ECO:0000256" key="9">
    <source>
        <dbReference type="PROSITE-ProRule" id="PRU00221"/>
    </source>
</evidence>
<dbReference type="InterPro" id="IPR011009">
    <property type="entry name" value="Kinase-like_dom_sf"/>
</dbReference>
<comment type="caution">
    <text evidence="11">The sequence shown here is derived from an EMBL/GenBank/DDBJ whole genome shotgun (WGS) entry which is preliminary data.</text>
</comment>
<dbReference type="PROSITE" id="PS00678">
    <property type="entry name" value="WD_REPEATS_1"/>
    <property type="match status" value="2"/>
</dbReference>
<name>A0A8T3BES2_DENNO</name>
<keyword evidence="4" id="KW-0677">Repeat</keyword>
<dbReference type="SMR" id="A0A8T3BES2"/>
<evidence type="ECO:0000256" key="3">
    <source>
        <dbReference type="ARBA" id="ARBA00022679"/>
    </source>
</evidence>
<dbReference type="SUPFAM" id="SSF56112">
    <property type="entry name" value="Protein kinase-like (PK-like)"/>
    <property type="match status" value="1"/>
</dbReference>
<dbReference type="InterPro" id="IPR015943">
    <property type="entry name" value="WD40/YVTN_repeat-like_dom_sf"/>
</dbReference>
<feature type="repeat" description="WD" evidence="9">
    <location>
        <begin position="831"/>
        <end position="873"/>
    </location>
</feature>
<evidence type="ECO:0000256" key="8">
    <source>
        <dbReference type="ARBA" id="ARBA00084091"/>
    </source>
</evidence>
<sequence length="1099" mass="122262">MEGSAELNESMENSAETPHLKRKENDQLHSQTDCIAFQIQNPAPVISEETGWTEHLSSLRSPEMLLETLAGKGSHHDLGRHCVSEPPASSCPSSYPGTVMEKLTLRNVNSPKVLYTSGVPGSVEDSPIRKGLWHNLTRIVGGSRTDSVPNEFLRVGDGGKGVGSFMPQSIVKRNLQFTQLSLNHLKTPHNVVEGDSKDFSKSDIARHPTVNSNKVLRASGFRQFLMKSTLKGKGIAYSQQRTDNDSGPGTQSQDNVGIDDHKMKASESLHKPIAKADEMALLGGSVEYVDSNVKHDGTTLRDWLKQNHRMSSKFERLQIFKQILKLVDTSHSQGHALQHLKPSHFVVPSSGFVKYIGSINAKVQAGSWMCSINHQEFGLETHLKRKRSMEYDTKLQDSLSHKQLKLGCDQELQGTLSRKHQRLRGKNQTVVQLQKCPSRTADLQGSLAEEVYDGDIRTASFDEEYSEQIRLVDSYKSSKIPARKNIFDFSFQEPASEILSLEDRWYASPEKLNANSCPLSSNIYSLGVLFFELFCSFETEEVHLAAMSNLRHRILPPSFLSECPKEAGFCLWLLHPDPSARPKSREISSSNLIFECNNVSAIDQLSVSIDEEDAEAYLLLQFLSSLKDQNENQAAKLVADIHCLETDIAEVERRYLSGVESISNANGLPASSRDNLDVSIQIRTMLSWSVSNVNEERLMKNIEQLKHAYFSMRSNVKLSETNVATRSDIGVLRIRDNFSQFQDAAGIKEESTDCLGSFFEGLCKYARYSKFEVRGSIRNVDILNSANVICSLSFDRDEEYFAAAGVSKKIKIFEFGALLNEAFDVHYPLIEMSSRSKLSCVSWNNYIKNYLASTDYDGVVQLWDANTGQGFTQYAEHEKRAWSVDFSSVDPTKLASGSDDCSVKLWSIKERNCIATIRNVANVCCVQFSPHSSHLLTFGSADNKIFCYDLRNTRGPWCTLSGHGKAVSYVKFVDSDTLVSASTDNTLKLWDLNKSSTSGLSSNACSLTFTGHTNEKNFVGLTVLDGFIACGSETNEVYAYHKALPMPITSHKFGSIDPITGQETGDDNGQFVSSVCWRTKSNMIVVANSSGSLKLLQLV</sequence>
<keyword evidence="12" id="KW-1185">Reference proteome</keyword>
<evidence type="ECO:0000313" key="11">
    <source>
        <dbReference type="EMBL" id="KAI0507959.1"/>
    </source>
</evidence>
<dbReference type="Gene3D" id="1.10.510.10">
    <property type="entry name" value="Transferase(Phosphotransferase) domain 1"/>
    <property type="match status" value="1"/>
</dbReference>
<reference evidence="11" key="1">
    <citation type="journal article" date="2022" name="Front. Genet.">
        <title>Chromosome-Scale Assembly of the Dendrobium nobile Genome Provides Insights Into the Molecular Mechanism of the Biosynthesis of the Medicinal Active Ingredient of Dendrobium.</title>
        <authorList>
            <person name="Xu Q."/>
            <person name="Niu S.-C."/>
            <person name="Li K.-L."/>
            <person name="Zheng P.-J."/>
            <person name="Zhang X.-J."/>
            <person name="Jia Y."/>
            <person name="Liu Y."/>
            <person name="Niu Y.-X."/>
            <person name="Yu L.-H."/>
            <person name="Chen D.-F."/>
            <person name="Zhang G.-Q."/>
        </authorList>
    </citation>
    <scope>NUCLEOTIDE SEQUENCE</scope>
    <source>
        <tissue evidence="11">Leaf</tissue>
    </source>
</reference>
<evidence type="ECO:0000256" key="1">
    <source>
        <dbReference type="ARBA" id="ARBA00004123"/>
    </source>
</evidence>
<evidence type="ECO:0000256" key="6">
    <source>
        <dbReference type="ARBA" id="ARBA00023054"/>
    </source>
</evidence>
<dbReference type="PANTHER" id="PTHR44218">
    <property type="entry name" value="PROTEIN SPA1-RELATED 2"/>
    <property type="match status" value="1"/>
</dbReference>
<organism evidence="11 12">
    <name type="scientific">Dendrobium nobile</name>
    <name type="common">Orchid</name>
    <dbReference type="NCBI Taxonomy" id="94219"/>
    <lineage>
        <taxon>Eukaryota</taxon>
        <taxon>Viridiplantae</taxon>
        <taxon>Streptophyta</taxon>
        <taxon>Embryophyta</taxon>
        <taxon>Tracheophyta</taxon>
        <taxon>Spermatophyta</taxon>
        <taxon>Magnoliopsida</taxon>
        <taxon>Liliopsida</taxon>
        <taxon>Asparagales</taxon>
        <taxon>Orchidaceae</taxon>
        <taxon>Epidendroideae</taxon>
        <taxon>Malaxideae</taxon>
        <taxon>Dendrobiinae</taxon>
        <taxon>Dendrobium</taxon>
    </lineage>
</organism>
<keyword evidence="6" id="KW-0175">Coiled coil</keyword>
<dbReference type="PROSITE" id="PS50082">
    <property type="entry name" value="WD_REPEATS_2"/>
    <property type="match status" value="3"/>
</dbReference>
<dbReference type="InterPro" id="IPR019775">
    <property type="entry name" value="WD40_repeat_CS"/>
</dbReference>
<evidence type="ECO:0000256" key="2">
    <source>
        <dbReference type="ARBA" id="ARBA00022574"/>
    </source>
</evidence>
<evidence type="ECO:0000256" key="10">
    <source>
        <dbReference type="SAM" id="MobiDB-lite"/>
    </source>
</evidence>
<dbReference type="PANTHER" id="PTHR44218:SF6">
    <property type="entry name" value="PROTEIN SUPPRESSOR OF PHYA-105 1"/>
    <property type="match status" value="1"/>
</dbReference>
<dbReference type="InterPro" id="IPR001680">
    <property type="entry name" value="WD40_rpt"/>
</dbReference>
<dbReference type="PRINTS" id="PR00320">
    <property type="entry name" value="GPROTEINBRPT"/>
</dbReference>
<gene>
    <name evidence="11" type="ORF">KFK09_014087</name>
</gene>
<feature type="region of interest" description="Disordered" evidence="10">
    <location>
        <begin position="1"/>
        <end position="28"/>
    </location>
</feature>
<evidence type="ECO:0000313" key="12">
    <source>
        <dbReference type="Proteomes" id="UP000829196"/>
    </source>
</evidence>
<dbReference type="Gene3D" id="2.130.10.10">
    <property type="entry name" value="YVTN repeat-like/Quinoprotein amine dehydrogenase"/>
    <property type="match status" value="1"/>
</dbReference>
<dbReference type="GO" id="GO:0042802">
    <property type="term" value="F:identical protein binding"/>
    <property type="evidence" value="ECO:0007669"/>
    <property type="project" value="UniProtKB-ARBA"/>
</dbReference>
<dbReference type="GO" id="GO:0016740">
    <property type="term" value="F:transferase activity"/>
    <property type="evidence" value="ECO:0007669"/>
    <property type="project" value="UniProtKB-KW"/>
</dbReference>
<feature type="repeat" description="WD" evidence="9">
    <location>
        <begin position="874"/>
        <end position="916"/>
    </location>
</feature>
<keyword evidence="5" id="KW-0833">Ubl conjugation pathway</keyword>
<feature type="region of interest" description="Disordered" evidence="10">
    <location>
        <begin position="238"/>
        <end position="257"/>
    </location>
</feature>
<keyword evidence="3" id="KW-0808">Transferase</keyword>
<evidence type="ECO:0000256" key="7">
    <source>
        <dbReference type="ARBA" id="ARBA00023242"/>
    </source>
</evidence>
<protein>
    <submittedName>
        <fullName evidence="11">Uncharacterized protein</fullName>
    </submittedName>
</protein>
<accession>A0A8T3BES2</accession>
<keyword evidence="8" id="KW-0607">Phytochrome signaling pathway</keyword>
<dbReference type="EMBL" id="JAGYWB010000010">
    <property type="protein sequence ID" value="KAI0507959.1"/>
    <property type="molecule type" value="Genomic_DNA"/>
</dbReference>
<dbReference type="GO" id="GO:0005634">
    <property type="term" value="C:nucleus"/>
    <property type="evidence" value="ECO:0007669"/>
    <property type="project" value="UniProtKB-SubCell"/>
</dbReference>
<feature type="repeat" description="WD" evidence="9">
    <location>
        <begin position="960"/>
        <end position="1000"/>
    </location>
</feature>
<dbReference type="AlphaFoldDB" id="A0A8T3BES2"/>
<dbReference type="InterPro" id="IPR044630">
    <property type="entry name" value="SPA1/2/3/4"/>
</dbReference>
<proteinExistence type="predicted"/>
<comment type="subcellular location">
    <subcellularLocation>
        <location evidence="1">Nucleus</location>
    </subcellularLocation>
</comment>